<dbReference type="AlphaFoldDB" id="A0A4U0XZQ1"/>
<evidence type="ECO:0000313" key="2">
    <source>
        <dbReference type="EMBL" id="TKA82241.1"/>
    </source>
</evidence>
<feature type="region of interest" description="Disordered" evidence="1">
    <location>
        <begin position="345"/>
        <end position="399"/>
    </location>
</feature>
<reference evidence="2 3" key="1">
    <citation type="submission" date="2017-03" db="EMBL/GenBank/DDBJ databases">
        <title>Genomes of endolithic fungi from Antarctica.</title>
        <authorList>
            <person name="Coleine C."/>
            <person name="Masonjones S."/>
            <person name="Stajich J.E."/>
        </authorList>
    </citation>
    <scope>NUCLEOTIDE SEQUENCE [LARGE SCALE GENOMIC DNA]</scope>
    <source>
        <strain evidence="2 3">CCFEE 5184</strain>
    </source>
</reference>
<name>A0A4U0XZQ1_9PEZI</name>
<feature type="compositionally biased region" description="Polar residues" evidence="1">
    <location>
        <begin position="345"/>
        <end position="363"/>
    </location>
</feature>
<comment type="caution">
    <text evidence="2">The sequence shown here is derived from an EMBL/GenBank/DDBJ whole genome shotgun (WGS) entry which is preliminary data.</text>
</comment>
<feature type="compositionally biased region" description="Low complexity" evidence="1">
    <location>
        <begin position="256"/>
        <end position="266"/>
    </location>
</feature>
<feature type="region of interest" description="Disordered" evidence="1">
    <location>
        <begin position="69"/>
        <end position="142"/>
    </location>
</feature>
<dbReference type="OrthoDB" id="3641178at2759"/>
<protein>
    <submittedName>
        <fullName evidence="2">Uncharacterized protein</fullName>
    </submittedName>
</protein>
<feature type="compositionally biased region" description="Low complexity" evidence="1">
    <location>
        <begin position="377"/>
        <end position="389"/>
    </location>
</feature>
<feature type="compositionally biased region" description="Low complexity" evidence="1">
    <location>
        <begin position="99"/>
        <end position="111"/>
    </location>
</feature>
<feature type="region of interest" description="Disordered" evidence="1">
    <location>
        <begin position="231"/>
        <end position="276"/>
    </location>
</feature>
<dbReference type="Proteomes" id="UP000309340">
    <property type="component" value="Unassembled WGS sequence"/>
</dbReference>
<feature type="compositionally biased region" description="Basic and acidic residues" evidence="1">
    <location>
        <begin position="390"/>
        <end position="399"/>
    </location>
</feature>
<dbReference type="EMBL" id="NAJQ01000037">
    <property type="protein sequence ID" value="TKA82241.1"/>
    <property type="molecule type" value="Genomic_DNA"/>
</dbReference>
<gene>
    <name evidence="2" type="ORF">B0A55_01687</name>
</gene>
<accession>A0A4U0XZQ1</accession>
<evidence type="ECO:0000313" key="3">
    <source>
        <dbReference type="Proteomes" id="UP000309340"/>
    </source>
</evidence>
<proteinExistence type="predicted"/>
<keyword evidence="3" id="KW-1185">Reference proteome</keyword>
<feature type="compositionally biased region" description="Low complexity" evidence="1">
    <location>
        <begin position="124"/>
        <end position="141"/>
    </location>
</feature>
<organism evidence="2 3">
    <name type="scientific">Friedmanniomyces simplex</name>
    <dbReference type="NCBI Taxonomy" id="329884"/>
    <lineage>
        <taxon>Eukaryota</taxon>
        <taxon>Fungi</taxon>
        <taxon>Dikarya</taxon>
        <taxon>Ascomycota</taxon>
        <taxon>Pezizomycotina</taxon>
        <taxon>Dothideomycetes</taxon>
        <taxon>Dothideomycetidae</taxon>
        <taxon>Mycosphaerellales</taxon>
        <taxon>Teratosphaeriaceae</taxon>
        <taxon>Friedmanniomyces</taxon>
    </lineage>
</organism>
<evidence type="ECO:0000256" key="1">
    <source>
        <dbReference type="SAM" id="MobiDB-lite"/>
    </source>
</evidence>
<sequence length="454" mass="50432">MQHHPLQQTFVSFYIGLSHDELARLMHDYSQAKLPAYRQAEQFYNEAIQSLPSPGSIIQIQREAVALPDSDPFTESSPVESDEHTPPPPEDEYDPFNYSTPSFPNLSSSPPLHYDKDSLPTRSPPTSSHETSSSDLESHSSFNQIMTPHKFLERDISRMSLLDDAHKPANQHALPRGMERDFSRMSLLEDRHRPTKRPALPKSMSQGLLKPIRLGSPPKAFHVPPSLPYSGSAASMSRLPRLNTRSNWDSPSRRLPSSISEECSSSPPSPVSPIEFGDAVSSASTVSPISPETPVRIIVPDVGMTPKIQDHDEQPHEHHHTDDNVQAMRTQLETHLRLLEHETQRTLSAQTKRAAERTSTAPTTGAPLAPVRGSLDGAGSISSRPGSSASRHDSVLGEPKRLSVSRSYWSFTPVDVKAEDLKKRVKEGRQRGWARERFGRGRYVGLAERALGEL</sequence>